<keyword evidence="4" id="KW-0449">Lipoprotein</keyword>
<dbReference type="InParanoid" id="A0A1V9XXE7"/>
<keyword evidence="6" id="KW-1185">Reference proteome</keyword>
<evidence type="ECO:0000256" key="2">
    <source>
        <dbReference type="ARBA" id="ARBA00015736"/>
    </source>
</evidence>
<accession>A0A1V9XXE7</accession>
<dbReference type="STRING" id="418985.A0A1V9XXE7"/>
<dbReference type="PANTHER" id="PTHR12895:SF9">
    <property type="entry name" value="DYMECLIN"/>
    <property type="match status" value="1"/>
</dbReference>
<gene>
    <name evidence="5" type="ORF">BIW11_00353</name>
</gene>
<evidence type="ECO:0000256" key="1">
    <source>
        <dbReference type="ARBA" id="ARBA00010603"/>
    </source>
</evidence>
<dbReference type="Proteomes" id="UP000192247">
    <property type="component" value="Unassembled WGS sequence"/>
</dbReference>
<keyword evidence="3" id="KW-0519">Myristate</keyword>
<evidence type="ECO:0000313" key="5">
    <source>
        <dbReference type="EMBL" id="OQR78139.1"/>
    </source>
</evidence>
<comment type="similarity">
    <text evidence="1">Belongs to the dymeclin family.</text>
</comment>
<reference evidence="5 6" key="1">
    <citation type="journal article" date="2017" name="Gigascience">
        <title>Draft genome of the honey bee ectoparasitic mite, Tropilaelaps mercedesae, is shaped by the parasitic life history.</title>
        <authorList>
            <person name="Dong X."/>
            <person name="Armstrong S.D."/>
            <person name="Xia D."/>
            <person name="Makepeace B.L."/>
            <person name="Darby A.C."/>
            <person name="Kadowaki T."/>
        </authorList>
    </citation>
    <scope>NUCLEOTIDE SEQUENCE [LARGE SCALE GENOMIC DNA]</scope>
    <source>
        <strain evidence="5">Wuxi-XJTLU</strain>
    </source>
</reference>
<name>A0A1V9XXE7_9ACAR</name>
<dbReference type="OrthoDB" id="10253409at2759"/>
<dbReference type="AlphaFoldDB" id="A0A1V9XXE7"/>
<dbReference type="InterPro" id="IPR019142">
    <property type="entry name" value="Dymeclin"/>
</dbReference>
<dbReference type="GO" id="GO:0005794">
    <property type="term" value="C:Golgi apparatus"/>
    <property type="evidence" value="ECO:0007669"/>
    <property type="project" value="TreeGrafter"/>
</dbReference>
<protein>
    <recommendedName>
        <fullName evidence="2">Dymeclin</fullName>
    </recommendedName>
</protein>
<comment type="caution">
    <text evidence="5">The sequence shown here is derived from an EMBL/GenBank/DDBJ whole genome shotgun (WGS) entry which is preliminary data.</text>
</comment>
<dbReference type="GO" id="GO:0007030">
    <property type="term" value="P:Golgi organization"/>
    <property type="evidence" value="ECO:0007669"/>
    <property type="project" value="TreeGrafter"/>
</dbReference>
<dbReference type="EMBL" id="MNPL01002597">
    <property type="protein sequence ID" value="OQR78139.1"/>
    <property type="molecule type" value="Genomic_DNA"/>
</dbReference>
<sequence length="663" mass="74769">MGAEVSTVAELPASEKLSRLAEPENICSNDPFWNGLMSYTVPIPRTKHDDEVLSATIRPHLDKFLQNNPKSCNLASLLHVFLGRVREIVSLPAAEQNLAFLWQTERLLFVIRCVCKYLIEMLTEDALLKQLHSTEKPDEEPEKLLDYALFALIEILVKVPLDRHSYTLHVEALSTLLVFVSQQMFSSRASHTSVIFTTLMSGQCKLLSASLTKYLVETYMAQLKNPPQFYDQNGSQGGSLIVDLAVGLFGALGVAVAEPTPSDHRPEAVLSQLSLTTLLILTNHCTDAGPSGVANPFRKHLFVFGLEGVQVEGAGVCSFICNGHRLLEVICGDLNEAPAMLLLYMLLHNNVTFKAFVLSRTNVDYLVLPILQVLYQAENRSSYHVYMALIVLLILSEDDLFSQTLQDVTLPHVSWYTERNVSDVTLGSLFILVVIRTMHYNMTRARDRYLHTNCLAALANTSAHFCRMHPYAAQRMVSLCQILGKRYHRLQEQTAALEEGTEAYRELFVDLGICEEMLRLMLEIINSCLSHQLKNNPNLVYCLLYKSEVFAHFGMDNAFMDIVKNIDIVIQFFTTKLDQATQGQQRSEAQVTQLIQEASMLWSSDRLRKFPELKFRYVEETQPEEFFVPYIWSLTFASAPIHWKTKNLILFSPSGSAAAGVLV</sequence>
<dbReference type="FunCoup" id="A0A1V9XXE7">
    <property type="interactions" value="1607"/>
</dbReference>
<proteinExistence type="inferred from homology"/>
<evidence type="ECO:0000256" key="4">
    <source>
        <dbReference type="ARBA" id="ARBA00023288"/>
    </source>
</evidence>
<evidence type="ECO:0000313" key="6">
    <source>
        <dbReference type="Proteomes" id="UP000192247"/>
    </source>
</evidence>
<dbReference type="Pfam" id="PF09742">
    <property type="entry name" value="Dymeclin"/>
    <property type="match status" value="1"/>
</dbReference>
<evidence type="ECO:0000256" key="3">
    <source>
        <dbReference type="ARBA" id="ARBA00022707"/>
    </source>
</evidence>
<organism evidence="5 6">
    <name type="scientific">Tropilaelaps mercedesae</name>
    <dbReference type="NCBI Taxonomy" id="418985"/>
    <lineage>
        <taxon>Eukaryota</taxon>
        <taxon>Metazoa</taxon>
        <taxon>Ecdysozoa</taxon>
        <taxon>Arthropoda</taxon>
        <taxon>Chelicerata</taxon>
        <taxon>Arachnida</taxon>
        <taxon>Acari</taxon>
        <taxon>Parasitiformes</taxon>
        <taxon>Mesostigmata</taxon>
        <taxon>Gamasina</taxon>
        <taxon>Dermanyssoidea</taxon>
        <taxon>Laelapidae</taxon>
        <taxon>Tropilaelaps</taxon>
    </lineage>
</organism>
<dbReference type="PANTHER" id="PTHR12895">
    <property type="entry name" value="DYMECLIN"/>
    <property type="match status" value="1"/>
</dbReference>